<sequence>MRSEGEPDNDTAHWSPLDSASWYAARNATAALRDVLTAAGMERDFPYLRAESNAFGHGLVELGRVAPGTAERLAELLRLAGACARTPDGACSQSPSQDGEGGRDDRPVRSGGASG</sequence>
<reference evidence="2" key="1">
    <citation type="submission" date="2022-10" db="EMBL/GenBank/DDBJ databases">
        <title>The complete genomes of actinobacterial strains from the NBC collection.</title>
        <authorList>
            <person name="Joergensen T.S."/>
            <person name="Alvarez Arevalo M."/>
            <person name="Sterndorff E.B."/>
            <person name="Faurdal D."/>
            <person name="Vuksanovic O."/>
            <person name="Mourched A.-S."/>
            <person name="Charusanti P."/>
            <person name="Shaw S."/>
            <person name="Blin K."/>
            <person name="Weber T."/>
        </authorList>
    </citation>
    <scope>NUCLEOTIDE SEQUENCE</scope>
    <source>
        <strain evidence="2">NBC_00668</strain>
    </source>
</reference>
<organism evidence="2 3">
    <name type="scientific">Streptomyces melanogenes</name>
    <dbReference type="NCBI Taxonomy" id="67326"/>
    <lineage>
        <taxon>Bacteria</taxon>
        <taxon>Bacillati</taxon>
        <taxon>Actinomycetota</taxon>
        <taxon>Actinomycetes</taxon>
        <taxon>Kitasatosporales</taxon>
        <taxon>Streptomycetaceae</taxon>
        <taxon>Streptomyces</taxon>
    </lineage>
</organism>
<evidence type="ECO:0000313" key="2">
    <source>
        <dbReference type="EMBL" id="WUT85364.1"/>
    </source>
</evidence>
<name>A0ABZ1XPK9_9ACTN</name>
<dbReference type="RefSeq" id="WP_329401754.1">
    <property type="nucleotide sequence ID" value="NZ_CP109019.1"/>
</dbReference>
<gene>
    <name evidence="2" type="ORF">OG515_25805</name>
</gene>
<dbReference type="Proteomes" id="UP001432060">
    <property type="component" value="Chromosome"/>
</dbReference>
<proteinExistence type="predicted"/>
<evidence type="ECO:0000313" key="3">
    <source>
        <dbReference type="Proteomes" id="UP001432060"/>
    </source>
</evidence>
<dbReference type="EMBL" id="CP109019">
    <property type="protein sequence ID" value="WUT85364.1"/>
    <property type="molecule type" value="Genomic_DNA"/>
</dbReference>
<keyword evidence="3" id="KW-1185">Reference proteome</keyword>
<feature type="region of interest" description="Disordered" evidence="1">
    <location>
        <begin position="85"/>
        <end position="115"/>
    </location>
</feature>
<evidence type="ECO:0000256" key="1">
    <source>
        <dbReference type="SAM" id="MobiDB-lite"/>
    </source>
</evidence>
<accession>A0ABZ1XPK9</accession>
<protein>
    <submittedName>
        <fullName evidence="2">Uncharacterized protein</fullName>
    </submittedName>
</protein>